<dbReference type="RefSeq" id="WP_263719805.1">
    <property type="nucleotide sequence ID" value="NZ_JAOWLA010000001.1"/>
</dbReference>
<dbReference type="Proteomes" id="UP001652503">
    <property type="component" value="Unassembled WGS sequence"/>
</dbReference>
<reference evidence="1 2" key="1">
    <citation type="submission" date="2022-10" db="EMBL/GenBank/DDBJ databases">
        <title>Defluviimonas sp. nov., isolated from ocean surface water.</title>
        <authorList>
            <person name="He W."/>
            <person name="Wang L."/>
            <person name="Zhang D.-F."/>
        </authorList>
    </citation>
    <scope>NUCLEOTIDE SEQUENCE [LARGE SCALE GENOMIC DNA]</scope>
    <source>
        <strain evidence="1 2">WL0075</strain>
    </source>
</reference>
<evidence type="ECO:0000313" key="1">
    <source>
        <dbReference type="EMBL" id="MCV2863397.1"/>
    </source>
</evidence>
<organism evidence="1 2">
    <name type="scientific">Albidovulum sediminicola</name>
    <dbReference type="NCBI Taxonomy" id="2984331"/>
    <lineage>
        <taxon>Bacteria</taxon>
        <taxon>Pseudomonadati</taxon>
        <taxon>Pseudomonadota</taxon>
        <taxon>Alphaproteobacteria</taxon>
        <taxon>Rhodobacterales</taxon>
        <taxon>Paracoccaceae</taxon>
        <taxon>Albidovulum</taxon>
    </lineage>
</organism>
<protein>
    <submittedName>
        <fullName evidence="1">Uncharacterized protein</fullName>
    </submittedName>
</protein>
<evidence type="ECO:0000313" key="2">
    <source>
        <dbReference type="Proteomes" id="UP001652503"/>
    </source>
</evidence>
<gene>
    <name evidence="1" type="ORF">OE647_01440</name>
</gene>
<comment type="caution">
    <text evidence="1">The sequence shown here is derived from an EMBL/GenBank/DDBJ whole genome shotgun (WGS) entry which is preliminary data.</text>
</comment>
<keyword evidence="2" id="KW-1185">Reference proteome</keyword>
<sequence length="252" mass="27459">MAGIDIYSLKYPKALTNADWQKAKGKIGKLTKTGLGDALEKAEAAFKKIDLGVLDPSSNPLKSLEELNDAVDRAKKHYAATVIPFSKELDNVVKAAKDAEAKLKKALGGKDAAKAAADVQKEAEVLRVSCKSLDLERAVEKVKADIQKKNELAAKHLNDSLKKFATGAATFLRAPSKQSWEANIKQQGRSVSNSVAQLQAYRAKFWKDFEKFKGFDQNTLGIDAEDEATNEKRAKIVKLAVIQVKAIAAFKG</sequence>
<dbReference type="EMBL" id="JAOWLA010000001">
    <property type="protein sequence ID" value="MCV2863397.1"/>
    <property type="molecule type" value="Genomic_DNA"/>
</dbReference>
<proteinExistence type="predicted"/>
<accession>A0ABT2YWZ1</accession>
<name>A0ABT2YWZ1_9RHOB</name>